<dbReference type="SUPFAM" id="SSF50630">
    <property type="entry name" value="Acid proteases"/>
    <property type="match status" value="1"/>
</dbReference>
<dbReference type="InterPro" id="IPR001461">
    <property type="entry name" value="Aspartic_peptidase_A1"/>
</dbReference>
<protein>
    <submittedName>
        <fullName evidence="5">Chitinase CLP-like</fullName>
    </submittedName>
</protein>
<keyword evidence="4" id="KW-1185">Reference proteome</keyword>
<dbReference type="Proteomes" id="UP000813463">
    <property type="component" value="Chromosome 1"/>
</dbReference>
<dbReference type="GO" id="GO:0004190">
    <property type="term" value="F:aspartic-type endopeptidase activity"/>
    <property type="evidence" value="ECO:0007669"/>
    <property type="project" value="InterPro"/>
</dbReference>
<dbReference type="InterPro" id="IPR033121">
    <property type="entry name" value="PEPTIDASE_A1"/>
</dbReference>
<dbReference type="Gene3D" id="2.40.70.10">
    <property type="entry name" value="Acid Proteases"/>
    <property type="match status" value="2"/>
</dbReference>
<dbReference type="InterPro" id="IPR021109">
    <property type="entry name" value="Peptidase_aspartic_dom_sf"/>
</dbReference>
<dbReference type="PANTHER" id="PTHR47965">
    <property type="entry name" value="ASPARTYL PROTEASE-RELATED"/>
    <property type="match status" value="1"/>
</dbReference>
<dbReference type="GeneID" id="110805079"/>
<evidence type="ECO:0000313" key="4">
    <source>
        <dbReference type="Proteomes" id="UP000813463"/>
    </source>
</evidence>
<dbReference type="RefSeq" id="XP_021866373.2">
    <property type="nucleotide sequence ID" value="XM_022010681.2"/>
</dbReference>
<feature type="domain" description="Peptidase A1" evidence="3">
    <location>
        <begin position="36"/>
        <end position="381"/>
    </location>
</feature>
<evidence type="ECO:0000259" key="3">
    <source>
        <dbReference type="PROSITE" id="PS51767"/>
    </source>
</evidence>
<dbReference type="Pfam" id="PF14543">
    <property type="entry name" value="TAXi_N"/>
    <property type="match status" value="1"/>
</dbReference>
<feature type="signal peptide" evidence="2">
    <location>
        <begin position="1"/>
        <end position="21"/>
    </location>
</feature>
<sequence>MGQILHLIVLLISLTTPVIEAQSFKTLVAPITQVNPSTFLYTITLNRKEKLVIDLESPFSWHHCRKAFPRVSCQAKQCTAARGPNQTPCPSHNPRTPCSTLPSNPVNHSYASSHLTYTNVSTAFTDGHNPFAQAHYKKIFLSCAPKFLIKSLPKGTSGFASLSNGTLSLVSQFSTSKVPIKFGMCLGDQGVAFFGEGPFYLLPPPGRDVTQLLSYTPLLKHPFRDTLGHYIGFKGISINGQAVEFSKKMLPFDKLVMLSTVTPYTILKSYIYRVFLRQFKKATRGIPRVTKVAPFGLCLNTSDLGSTRVGLPVPKIDLQLIKGGNWTIFGANSMVQVSKDVACLAFVNGGKKAKNAVVIGSYQMQHNFLLFDLVRSRLGFSSLLFFFQTTCNNFNFTSGV</sequence>
<reference evidence="4" key="1">
    <citation type="journal article" date="2021" name="Nat. Commun.">
        <title>Genomic analyses provide insights into spinach domestication and the genetic basis of agronomic traits.</title>
        <authorList>
            <person name="Cai X."/>
            <person name="Sun X."/>
            <person name="Xu C."/>
            <person name="Sun H."/>
            <person name="Wang X."/>
            <person name="Ge C."/>
            <person name="Zhang Z."/>
            <person name="Wang Q."/>
            <person name="Fei Z."/>
            <person name="Jiao C."/>
            <person name="Wang Q."/>
        </authorList>
    </citation>
    <scope>NUCLEOTIDE SEQUENCE [LARGE SCALE GENOMIC DNA]</scope>
    <source>
        <strain evidence="4">cv. Varoflay</strain>
    </source>
</reference>
<dbReference type="AlphaFoldDB" id="A0A9R0JG91"/>
<evidence type="ECO:0000256" key="2">
    <source>
        <dbReference type="SAM" id="SignalP"/>
    </source>
</evidence>
<comment type="similarity">
    <text evidence="1">Belongs to the peptidase A1 family.</text>
</comment>
<dbReference type="GO" id="GO:0006508">
    <property type="term" value="P:proteolysis"/>
    <property type="evidence" value="ECO:0007669"/>
    <property type="project" value="InterPro"/>
</dbReference>
<dbReference type="InterPro" id="IPR032799">
    <property type="entry name" value="TAXi_C"/>
</dbReference>
<dbReference type="PANTHER" id="PTHR47965:SF63">
    <property type="entry name" value="OS01G0937200 PROTEIN"/>
    <property type="match status" value="1"/>
</dbReference>
<dbReference type="Pfam" id="PF14541">
    <property type="entry name" value="TAXi_C"/>
    <property type="match status" value="1"/>
</dbReference>
<dbReference type="InterPro" id="IPR032861">
    <property type="entry name" value="TAXi_N"/>
</dbReference>
<accession>A0A9R0JG91</accession>
<dbReference type="KEGG" id="soe:110805079"/>
<gene>
    <name evidence="5" type="primary">LOC110805079</name>
</gene>
<evidence type="ECO:0000313" key="5">
    <source>
        <dbReference type="RefSeq" id="XP_021866373.2"/>
    </source>
</evidence>
<name>A0A9R0JG91_SPIOL</name>
<organism evidence="4 5">
    <name type="scientific">Spinacia oleracea</name>
    <name type="common">Spinach</name>
    <dbReference type="NCBI Taxonomy" id="3562"/>
    <lineage>
        <taxon>Eukaryota</taxon>
        <taxon>Viridiplantae</taxon>
        <taxon>Streptophyta</taxon>
        <taxon>Embryophyta</taxon>
        <taxon>Tracheophyta</taxon>
        <taxon>Spermatophyta</taxon>
        <taxon>Magnoliopsida</taxon>
        <taxon>eudicotyledons</taxon>
        <taxon>Gunneridae</taxon>
        <taxon>Pentapetalae</taxon>
        <taxon>Caryophyllales</taxon>
        <taxon>Chenopodiaceae</taxon>
        <taxon>Chenopodioideae</taxon>
        <taxon>Anserineae</taxon>
        <taxon>Spinacia</taxon>
    </lineage>
</organism>
<reference evidence="5" key="2">
    <citation type="submission" date="2025-08" db="UniProtKB">
        <authorList>
            <consortium name="RefSeq"/>
        </authorList>
    </citation>
    <scope>IDENTIFICATION</scope>
    <source>
        <tissue evidence="5">Leaf</tissue>
    </source>
</reference>
<keyword evidence="2" id="KW-0732">Signal</keyword>
<feature type="chain" id="PRO_5045035516" evidence="2">
    <location>
        <begin position="22"/>
        <end position="400"/>
    </location>
</feature>
<evidence type="ECO:0000256" key="1">
    <source>
        <dbReference type="ARBA" id="ARBA00007447"/>
    </source>
</evidence>
<dbReference type="PROSITE" id="PS51767">
    <property type="entry name" value="PEPTIDASE_A1"/>
    <property type="match status" value="1"/>
</dbReference>
<proteinExistence type="inferred from homology"/>